<keyword evidence="2" id="KW-1185">Reference proteome</keyword>
<dbReference type="GeneID" id="43671175"/>
<organism evidence="1 2">
    <name type="scientific">Aspergillus pseudonomiae</name>
    <dbReference type="NCBI Taxonomy" id="1506151"/>
    <lineage>
        <taxon>Eukaryota</taxon>
        <taxon>Fungi</taxon>
        <taxon>Dikarya</taxon>
        <taxon>Ascomycota</taxon>
        <taxon>Pezizomycotina</taxon>
        <taxon>Eurotiomycetes</taxon>
        <taxon>Eurotiomycetidae</taxon>
        <taxon>Eurotiales</taxon>
        <taxon>Aspergillaceae</taxon>
        <taxon>Aspergillus</taxon>
        <taxon>Aspergillus subgen. Circumdati</taxon>
    </lineage>
</organism>
<accession>A0A5N6I141</accession>
<dbReference type="Proteomes" id="UP000325579">
    <property type="component" value="Unassembled WGS sequence"/>
</dbReference>
<evidence type="ECO:0000313" key="2">
    <source>
        <dbReference type="Proteomes" id="UP000325579"/>
    </source>
</evidence>
<proteinExistence type="predicted"/>
<gene>
    <name evidence="1" type="ORF">BDV37DRAFT_280091</name>
</gene>
<evidence type="ECO:0000313" key="1">
    <source>
        <dbReference type="EMBL" id="KAE8407180.1"/>
    </source>
</evidence>
<sequence>MHWSLIVTSSLAVLAASQATDEQHETSSVETQDIFKDCKLLHVWTVPSLNENGDKNEETPLQLLVGRCATKQNGETVSWTDTTIGLNECFAWDTNTHSLVAHKEHSQKDGNGFRDGQCDRCILKDHEIQCWCKNVDESDKDPERMAAKKTINIEGKIVYKQDEGFACATETAQ</sequence>
<name>A0A5N7DL63_9EURO</name>
<accession>A0A5N7DL63</accession>
<reference evidence="1 2" key="1">
    <citation type="submission" date="2019-04" db="EMBL/GenBank/DDBJ databases">
        <authorList>
            <consortium name="DOE Joint Genome Institute"/>
            <person name="Mondo S."/>
            <person name="Kjaerbolling I."/>
            <person name="Vesth T."/>
            <person name="Frisvad J.C."/>
            <person name="Nybo J.L."/>
            <person name="Theobald S."/>
            <person name="Kildgaard S."/>
            <person name="Isbrandt T."/>
            <person name="Kuo A."/>
            <person name="Sato A."/>
            <person name="Lyhne E.K."/>
            <person name="Kogle M.E."/>
            <person name="Wiebenga A."/>
            <person name="Kun R.S."/>
            <person name="Lubbers R.J."/>
            <person name="Makela M.R."/>
            <person name="Barry K."/>
            <person name="Chovatia M."/>
            <person name="Clum A."/>
            <person name="Daum C."/>
            <person name="Haridas S."/>
            <person name="He G."/>
            <person name="LaButti K."/>
            <person name="Lipzen A."/>
            <person name="Riley R."/>
            <person name="Salamov A."/>
            <person name="Simmons B.A."/>
            <person name="Magnuson J.K."/>
            <person name="Henrissat B."/>
            <person name="Mortensen U.H."/>
            <person name="Larsen T.O."/>
            <person name="Devries R.P."/>
            <person name="Grigoriev I.V."/>
            <person name="Machida M."/>
            <person name="Baker S.E."/>
            <person name="Andersen M.R."/>
            <person name="Cantor M.N."/>
            <person name="Hua S.X."/>
        </authorList>
    </citation>
    <scope>NUCLEOTIDE SEQUENCE [LARGE SCALE GENOMIC DNA]</scope>
    <source>
        <strain evidence="1 2">CBS 119388</strain>
    </source>
</reference>
<dbReference type="AlphaFoldDB" id="A0A5N7DL63"/>
<dbReference type="EMBL" id="ML736749">
    <property type="protein sequence ID" value="KAE8407180.1"/>
    <property type="molecule type" value="Genomic_DNA"/>
</dbReference>
<protein>
    <submittedName>
        <fullName evidence="1">Uncharacterized protein</fullName>
    </submittedName>
</protein>
<dbReference type="RefSeq" id="XP_031944499.1">
    <property type="nucleotide sequence ID" value="XM_032086484.1"/>
</dbReference>
<dbReference type="OrthoDB" id="2947935at2759"/>